<dbReference type="EMBL" id="MN740969">
    <property type="protein sequence ID" value="QHU20585.1"/>
    <property type="molecule type" value="Genomic_DNA"/>
</dbReference>
<dbReference type="GO" id="GO:0005524">
    <property type="term" value="F:ATP binding"/>
    <property type="evidence" value="ECO:0007669"/>
    <property type="project" value="InterPro"/>
</dbReference>
<sequence>MLSGGRLFGEGMYGCIFTPSLQCKNKQDQPPLTEDKIHPPLSKIILRKDAELEFSISKVIRKIPIWKNYFAVAESICEPAKKQTDKEIKDCEVLMDHSINEFRILSMSYYGVPATTYRFHLDHFDFMGFVTHFIQAGALLNLFGIVHRDIHQGNILIDSYDVPRIIDFNLAIPVELPLIEGALLHQYTYMISQEPPDSTLVNAMHLVNTGHLKISADKVIEDIVIRKPIMKTITSVLHISRDSMHQSMLSLYQRSKSIKTGDSDTWFHTYWRTIDSWAIGINLVDFIRKLSIWPSFRPILAKNKAILFPMLQRMCAVSPIDRIDCVQALYHLDPTNFIIKKYGKAWIDKVGAM</sequence>
<dbReference type="Gene3D" id="1.10.510.10">
    <property type="entry name" value="Transferase(Phosphotransferase) domain 1"/>
    <property type="match status" value="1"/>
</dbReference>
<evidence type="ECO:0000313" key="2">
    <source>
        <dbReference type="EMBL" id="QHU20585.1"/>
    </source>
</evidence>
<evidence type="ECO:0000259" key="1">
    <source>
        <dbReference type="PROSITE" id="PS50011"/>
    </source>
</evidence>
<reference evidence="2" key="1">
    <citation type="journal article" date="2020" name="Nature">
        <title>Giant virus diversity and host interactions through global metagenomics.</title>
        <authorList>
            <person name="Schulz F."/>
            <person name="Roux S."/>
            <person name="Paez-Espino D."/>
            <person name="Jungbluth S."/>
            <person name="Walsh D.A."/>
            <person name="Denef V.J."/>
            <person name="McMahon K.D."/>
            <person name="Konstantinidis K.T."/>
            <person name="Eloe-Fadrosh E.A."/>
            <person name="Kyrpides N.C."/>
            <person name="Woyke T."/>
        </authorList>
    </citation>
    <scope>NUCLEOTIDE SEQUENCE</scope>
    <source>
        <strain evidence="2">GVMAG-S-3300013093-109</strain>
    </source>
</reference>
<dbReference type="PROSITE" id="PS50011">
    <property type="entry name" value="PROTEIN_KINASE_DOM"/>
    <property type="match status" value="1"/>
</dbReference>
<proteinExistence type="predicted"/>
<name>A0A6C0KRE6_9ZZZZ</name>
<accession>A0A6C0KRE6</accession>
<organism evidence="2">
    <name type="scientific">viral metagenome</name>
    <dbReference type="NCBI Taxonomy" id="1070528"/>
    <lineage>
        <taxon>unclassified sequences</taxon>
        <taxon>metagenomes</taxon>
        <taxon>organismal metagenomes</taxon>
    </lineage>
</organism>
<dbReference type="SUPFAM" id="SSF56112">
    <property type="entry name" value="Protein kinase-like (PK-like)"/>
    <property type="match status" value="1"/>
</dbReference>
<feature type="domain" description="Protein kinase" evidence="1">
    <location>
        <begin position="2"/>
        <end position="353"/>
    </location>
</feature>
<dbReference type="InterPro" id="IPR000719">
    <property type="entry name" value="Prot_kinase_dom"/>
</dbReference>
<dbReference type="GO" id="GO:0004672">
    <property type="term" value="F:protein kinase activity"/>
    <property type="evidence" value="ECO:0007669"/>
    <property type="project" value="InterPro"/>
</dbReference>
<protein>
    <recommendedName>
        <fullName evidence="1">Protein kinase domain-containing protein</fullName>
    </recommendedName>
</protein>
<dbReference type="AlphaFoldDB" id="A0A6C0KRE6"/>
<dbReference type="InterPro" id="IPR011009">
    <property type="entry name" value="Kinase-like_dom_sf"/>
</dbReference>